<reference evidence="2 3" key="1">
    <citation type="journal article" date="2012" name="PLoS Pathog.">
        <title>Diverse lifestyles and strategies of plant pathogenesis encoded in the genomes of eighteen Dothideomycetes fungi.</title>
        <authorList>
            <person name="Ohm R.A."/>
            <person name="Feau N."/>
            <person name="Henrissat B."/>
            <person name="Schoch C.L."/>
            <person name="Horwitz B.A."/>
            <person name="Barry K.W."/>
            <person name="Condon B.J."/>
            <person name="Copeland A.C."/>
            <person name="Dhillon B."/>
            <person name="Glaser F."/>
            <person name="Hesse C.N."/>
            <person name="Kosti I."/>
            <person name="LaButti K."/>
            <person name="Lindquist E.A."/>
            <person name="Lucas S."/>
            <person name="Salamov A.A."/>
            <person name="Bradshaw R.E."/>
            <person name="Ciuffetti L."/>
            <person name="Hamelin R.C."/>
            <person name="Kema G.H.J."/>
            <person name="Lawrence C."/>
            <person name="Scott J.A."/>
            <person name="Spatafora J.W."/>
            <person name="Turgeon B.G."/>
            <person name="de Wit P.J.G.M."/>
            <person name="Zhong S."/>
            <person name="Goodwin S.B."/>
            <person name="Grigoriev I.V."/>
        </authorList>
    </citation>
    <scope>NUCLEOTIDE SEQUENCE [LARGE SCALE GENOMIC DNA]</scope>
    <source>
        <strain evidence="2 3">CIRAD86</strain>
    </source>
</reference>
<dbReference type="RefSeq" id="XP_007926689.1">
    <property type="nucleotide sequence ID" value="XM_007928498.1"/>
</dbReference>
<sequence length="751" mass="83068">MRLVPFDSGPNAHGRGGRESATSLTHSSSKLPSTRGLPRAVQNNGSRVVLMLCAFDMRYAKCELRNAKCACPTANHVSPTILIIMIPRTPLPRMHGGIYTALCMVHWGSGHTFGGNFNPTHPSLHPVSTIAMPLEAGEVMDRATINSPAFSLLVLFLPPPKHLDSDICTMTYSKIIPEQYHHPSTPPEQLPPGPTANEYRVQGKKWFPRNDPPRPLEQLRSLGHEQLADPQLGPTLEEYRMLSPRDGTKWTAEEHSLISADRLAVQAAMYFREHAIRRNRATLRVHNLRERRVKGFERYDTSVLASRFGRRRPPGGGGGGPAGSRPLVPAPRQRRTLQSRASAPPMTQPGPSQPQPVQPQPVQSQPAQSQPVRSQDVQSQDVQPQPVEPQPVEPALTSGQSAFCPINKPNQGYTDTKQAAHALIALSQGNRSSEGERRTALATNEAARGDSLQQQPEDFSEPTSPHTGPAEPAAIGHWTATLSINESVRPGPSQQSPRASPITEVEPRGDSSALESTPTSRRMTLLSTIFGRTSNAIQGGKFFRFTTAPIASRLFDSQWPGLLSDAMRTISRYPRQSRRPFHKSSTCSYLENRSCIHHLLAIRHCMLSSTFRVPLRVVLEVMSLDRQACPRTYVRLVCSNHSRYLSQPRLRSKRLYGSGISQPHSAMTIDQKKKTGSRVTFFEQEPANCRLLITVDSGTGSKLEVSVVITCDDESLHHGRKSYFMACASDRENIKTVTKLRICHLHPVEPK</sequence>
<feature type="region of interest" description="Disordered" evidence="1">
    <location>
        <begin position="486"/>
        <end position="519"/>
    </location>
</feature>
<dbReference type="HOGENOM" id="CLU_370502_0_0_1"/>
<dbReference type="VEuPathDB" id="FungiDB:MYCFIDRAFT_174907"/>
<feature type="compositionally biased region" description="Low complexity" evidence="1">
    <location>
        <begin position="360"/>
        <end position="385"/>
    </location>
</feature>
<dbReference type="EMBL" id="KB446558">
    <property type="protein sequence ID" value="EME83481.1"/>
    <property type="molecule type" value="Genomic_DNA"/>
</dbReference>
<keyword evidence="3" id="KW-1185">Reference proteome</keyword>
<accession>M3AFW2</accession>
<organism evidence="2 3">
    <name type="scientific">Pseudocercospora fijiensis (strain CIRAD86)</name>
    <name type="common">Black leaf streak disease fungus</name>
    <name type="synonym">Mycosphaerella fijiensis</name>
    <dbReference type="NCBI Taxonomy" id="383855"/>
    <lineage>
        <taxon>Eukaryota</taxon>
        <taxon>Fungi</taxon>
        <taxon>Dikarya</taxon>
        <taxon>Ascomycota</taxon>
        <taxon>Pezizomycotina</taxon>
        <taxon>Dothideomycetes</taxon>
        <taxon>Dothideomycetidae</taxon>
        <taxon>Mycosphaerellales</taxon>
        <taxon>Mycosphaerellaceae</taxon>
        <taxon>Pseudocercospora</taxon>
    </lineage>
</organism>
<proteinExistence type="predicted"/>
<feature type="compositionally biased region" description="Pro residues" evidence="1">
    <location>
        <begin position="346"/>
        <end position="359"/>
    </location>
</feature>
<feature type="compositionally biased region" description="Polar residues" evidence="1">
    <location>
        <begin position="451"/>
        <end position="466"/>
    </location>
</feature>
<feature type="compositionally biased region" description="Polar residues" evidence="1">
    <location>
        <begin position="20"/>
        <end position="32"/>
    </location>
</feature>
<evidence type="ECO:0000313" key="3">
    <source>
        <dbReference type="Proteomes" id="UP000016932"/>
    </source>
</evidence>
<feature type="region of interest" description="Disordered" evidence="1">
    <location>
        <begin position="1"/>
        <end position="39"/>
    </location>
</feature>
<feature type="compositionally biased region" description="Polar residues" evidence="1">
    <location>
        <begin position="486"/>
        <end position="498"/>
    </location>
</feature>
<evidence type="ECO:0000256" key="1">
    <source>
        <dbReference type="SAM" id="MobiDB-lite"/>
    </source>
</evidence>
<dbReference type="AlphaFoldDB" id="M3AFW2"/>
<dbReference type="KEGG" id="pfj:MYCFIDRAFT_174907"/>
<protein>
    <submittedName>
        <fullName evidence="2">Uncharacterized protein</fullName>
    </submittedName>
</protein>
<feature type="region of interest" description="Disordered" evidence="1">
    <location>
        <begin position="446"/>
        <end position="473"/>
    </location>
</feature>
<name>M3AFW2_PSEFD</name>
<gene>
    <name evidence="2" type="ORF">MYCFIDRAFT_174907</name>
</gene>
<dbReference type="Proteomes" id="UP000016932">
    <property type="component" value="Unassembled WGS sequence"/>
</dbReference>
<evidence type="ECO:0000313" key="2">
    <source>
        <dbReference type="EMBL" id="EME83481.1"/>
    </source>
</evidence>
<dbReference type="GeneID" id="19333275"/>
<dbReference type="OrthoDB" id="10477817at2759"/>
<feature type="region of interest" description="Disordered" evidence="1">
    <location>
        <begin position="305"/>
        <end position="413"/>
    </location>
</feature>